<dbReference type="PANTHER" id="PTHR48051:SF54">
    <property type="entry name" value="LEUCINE-RICH REPEAT-CONTAINING PROTEIN"/>
    <property type="match status" value="1"/>
</dbReference>
<evidence type="ECO:0000313" key="11">
    <source>
        <dbReference type="EMBL" id="TMW61520.1"/>
    </source>
</evidence>
<dbReference type="SMART" id="SM00365">
    <property type="entry name" value="LRR_SD22"/>
    <property type="match status" value="7"/>
</dbReference>
<dbReference type="PRINTS" id="PR00019">
    <property type="entry name" value="LEURICHRPT"/>
</dbReference>
<dbReference type="InterPro" id="IPR019734">
    <property type="entry name" value="TPR_rpt"/>
</dbReference>
<dbReference type="SUPFAM" id="SSF51045">
    <property type="entry name" value="WW domain"/>
    <property type="match status" value="2"/>
</dbReference>
<dbReference type="InterPro" id="IPR036020">
    <property type="entry name" value="WW_dom_sf"/>
</dbReference>
<evidence type="ECO:0000256" key="2">
    <source>
        <dbReference type="ARBA" id="ARBA00010999"/>
    </source>
</evidence>
<name>A0A8K1CEU7_PYTOL</name>
<dbReference type="PROSITE" id="PS50096">
    <property type="entry name" value="IQ"/>
    <property type="match status" value="1"/>
</dbReference>
<dbReference type="Gene3D" id="2.20.70.10">
    <property type="match status" value="2"/>
</dbReference>
<keyword evidence="7" id="KW-0156">Chromatin regulator</keyword>
<evidence type="ECO:0000256" key="7">
    <source>
        <dbReference type="ARBA" id="ARBA00022853"/>
    </source>
</evidence>
<feature type="region of interest" description="Disordered" evidence="9">
    <location>
        <begin position="796"/>
        <end position="832"/>
    </location>
</feature>
<feature type="compositionally biased region" description="Basic residues" evidence="9">
    <location>
        <begin position="191"/>
        <end position="200"/>
    </location>
</feature>
<dbReference type="SMART" id="SM00364">
    <property type="entry name" value="LRR_BAC"/>
    <property type="match status" value="12"/>
</dbReference>
<keyword evidence="3" id="KW-0158">Chromosome</keyword>
<dbReference type="SUPFAM" id="SSF52058">
    <property type="entry name" value="L domain-like"/>
    <property type="match status" value="2"/>
</dbReference>
<evidence type="ECO:0000256" key="9">
    <source>
        <dbReference type="SAM" id="MobiDB-lite"/>
    </source>
</evidence>
<feature type="domain" description="WW" evidence="10">
    <location>
        <begin position="1"/>
        <end position="32"/>
    </location>
</feature>
<keyword evidence="12" id="KW-1185">Reference proteome</keyword>
<dbReference type="InterPro" id="IPR003591">
    <property type="entry name" value="Leu-rich_rpt_typical-subtyp"/>
</dbReference>
<comment type="subcellular location">
    <subcellularLocation>
        <location evidence="1">Chromosome</location>
    </subcellularLocation>
</comment>
<reference evidence="11" key="1">
    <citation type="submission" date="2019-03" db="EMBL/GenBank/DDBJ databases">
        <title>Long read genome sequence of the mycoparasitic Pythium oligandrum ATCC 38472 isolated from sugarbeet rhizosphere.</title>
        <authorList>
            <person name="Gaulin E."/>
        </authorList>
    </citation>
    <scope>NUCLEOTIDE SEQUENCE</scope>
    <source>
        <strain evidence="11">ATCC 38472_TT</strain>
    </source>
</reference>
<dbReference type="InterPro" id="IPR001202">
    <property type="entry name" value="WW_dom"/>
</dbReference>
<dbReference type="PROSITE" id="PS01159">
    <property type="entry name" value="WW_DOMAIN_1"/>
    <property type="match status" value="2"/>
</dbReference>
<gene>
    <name evidence="11" type="ORF">Poli38472_012711</name>
</gene>
<feature type="compositionally biased region" description="Basic and acidic residues" evidence="9">
    <location>
        <begin position="804"/>
        <end position="820"/>
    </location>
</feature>
<dbReference type="Pfam" id="PF00397">
    <property type="entry name" value="WW"/>
    <property type="match status" value="2"/>
</dbReference>
<evidence type="ECO:0000313" key="12">
    <source>
        <dbReference type="Proteomes" id="UP000794436"/>
    </source>
</evidence>
<feature type="compositionally biased region" description="Low complexity" evidence="9">
    <location>
        <begin position="1180"/>
        <end position="1207"/>
    </location>
</feature>
<keyword evidence="6" id="KW-0227">DNA damage</keyword>
<comment type="caution">
    <text evidence="11">The sequence shown here is derived from an EMBL/GenBank/DDBJ whole genome shotgun (WGS) entry which is preliminary data.</text>
</comment>
<dbReference type="Gene3D" id="3.80.10.10">
    <property type="entry name" value="Ribonuclease Inhibitor"/>
    <property type="match status" value="3"/>
</dbReference>
<feature type="region of interest" description="Disordered" evidence="9">
    <location>
        <begin position="163"/>
        <end position="209"/>
    </location>
</feature>
<dbReference type="Pfam" id="PF13855">
    <property type="entry name" value="LRR_8"/>
    <property type="match status" value="2"/>
</dbReference>
<dbReference type="Proteomes" id="UP000794436">
    <property type="component" value="Unassembled WGS sequence"/>
</dbReference>
<organism evidence="11 12">
    <name type="scientific">Pythium oligandrum</name>
    <name type="common">Mycoparasitic fungus</name>
    <dbReference type="NCBI Taxonomy" id="41045"/>
    <lineage>
        <taxon>Eukaryota</taxon>
        <taxon>Sar</taxon>
        <taxon>Stramenopiles</taxon>
        <taxon>Oomycota</taxon>
        <taxon>Peronosporomycetes</taxon>
        <taxon>Pythiales</taxon>
        <taxon>Pythiaceae</taxon>
        <taxon>Pythium</taxon>
    </lineage>
</organism>
<evidence type="ECO:0000259" key="10">
    <source>
        <dbReference type="PROSITE" id="PS50020"/>
    </source>
</evidence>
<dbReference type="GO" id="GO:0005737">
    <property type="term" value="C:cytoplasm"/>
    <property type="evidence" value="ECO:0007669"/>
    <property type="project" value="TreeGrafter"/>
</dbReference>
<evidence type="ECO:0000256" key="1">
    <source>
        <dbReference type="ARBA" id="ARBA00004286"/>
    </source>
</evidence>
<dbReference type="AlphaFoldDB" id="A0A8K1CEU7"/>
<proteinExistence type="inferred from homology"/>
<dbReference type="SMART" id="SM00028">
    <property type="entry name" value="TPR"/>
    <property type="match status" value="2"/>
</dbReference>
<feature type="domain" description="WW" evidence="10">
    <location>
        <begin position="35"/>
        <end position="69"/>
    </location>
</feature>
<keyword evidence="8" id="KW-0234">DNA repair</keyword>
<evidence type="ECO:0000256" key="5">
    <source>
        <dbReference type="ARBA" id="ARBA00022737"/>
    </source>
</evidence>
<evidence type="ECO:0000256" key="3">
    <source>
        <dbReference type="ARBA" id="ARBA00022454"/>
    </source>
</evidence>
<dbReference type="InterPro" id="IPR032675">
    <property type="entry name" value="LRR_dom_sf"/>
</dbReference>
<feature type="compositionally biased region" description="Acidic residues" evidence="9">
    <location>
        <begin position="163"/>
        <end position="188"/>
    </location>
</feature>
<dbReference type="GO" id="GO:0005694">
    <property type="term" value="C:chromosome"/>
    <property type="evidence" value="ECO:0007669"/>
    <property type="project" value="UniProtKB-SubCell"/>
</dbReference>
<dbReference type="PANTHER" id="PTHR48051">
    <property type="match status" value="1"/>
</dbReference>
<accession>A0A8K1CEU7</accession>
<protein>
    <recommendedName>
        <fullName evidence="10">WW domain-containing protein</fullName>
    </recommendedName>
</protein>
<dbReference type="EMBL" id="SPLM01000076">
    <property type="protein sequence ID" value="TMW61520.1"/>
    <property type="molecule type" value="Genomic_DNA"/>
</dbReference>
<dbReference type="SUPFAM" id="SSF52075">
    <property type="entry name" value="Outer arm dynein light chain 1"/>
    <property type="match status" value="1"/>
</dbReference>
<evidence type="ECO:0000256" key="4">
    <source>
        <dbReference type="ARBA" id="ARBA00022614"/>
    </source>
</evidence>
<dbReference type="SMART" id="SM00456">
    <property type="entry name" value="WW"/>
    <property type="match status" value="3"/>
</dbReference>
<dbReference type="Gene3D" id="1.25.40.10">
    <property type="entry name" value="Tetratricopeptide repeat domain"/>
    <property type="match status" value="1"/>
</dbReference>
<dbReference type="GO" id="GO:0006281">
    <property type="term" value="P:DNA repair"/>
    <property type="evidence" value="ECO:0007669"/>
    <property type="project" value="UniProtKB-KW"/>
</dbReference>
<sequence length="1215" mass="138969">MSTWEEAFDEASGRVYYFSRLTGATSWDPPPEESNDDSNAWQEVFDEASQTTYYYNIQTGETSWTRPAAAPSIEDLSYLAFTVVRLQSLFRGQRERRRLSRIVRAQYQITQDVVTQQTLYTNLRSNSSSWTRPALFSRLGIDDQDDGDDNDDDDEDFEAFQREAEEDEDEAGDDDDNNDANGEDDEDPSLLKKKKRKQPRSKAQQRVDDAEDLGDQVLELDMSGLRAWRLSSRIWNLTTLMRLTLANNELARIPSGIQDLVQLEWLDISHNQLTRLPSCLHTTTTLTYLDASHNQIATFSPKLWKLRALTHLNLSWNALEELPYIEGDLKLLRDTREWQVGVGLLTVLRFLDVSHNRLTVVPKSIERCVALIQCRLSNNRLHVLSDELCELGTALEELYLESNSLTTLPENIGNLSTLRILDLNQNRLTAIPDTLGNLQELTDMRLAHNQITRIPEECGAMGKLERIILDGNPHLATLAACFRLLPSVSSLSASQCGVVSFDTVDFLIKAPVERLILSQNTLIAFPLALQRSVMRGTIRELVLSHNKLLGFPKEIVMPEPCKVLRVLDLSHNQLTSIPAAIARLSRLETLVLSHNNLKRDDALPESLAQLTSLRELRCDHNSLSRLPLGMGFLSRLEHLDVSFNNLSVLPSSMMDIASSLKSLRVNDNALTSRPSISIFLASTCIVDFSNNPFCGDVGSINSGFVEKATASATSLFNAREYKDAEKTLDPSIQAMLSKQDHPIRYQVVRDHLPQQLLLRGLSRFLMLKHEKGMADEASEEIRQYEQDLHGEALVEKRKKRHKDRLNTQKKLEQQAHKEPEQPEDNSSEPFVPANNQKEDIVESESHTVLRRKLDDVAVLRIKARDMMTRHSEGALSDLQQAIALRTTEQVTAYYVLGMLQMMRCEYDEAVRSLTQALQRVATCISPKKPGDEVEWTHVPRSSIPILMCRAEAYRRLGQLPLALNDVRLVLKHHMVEAEDVCATEQALAFEWDTQQTQYFVDNEEFFRAFDVAPKSGLLRRPEVVDLHTIRSAEEQKELRTMTPAQRFQANVDRLTHEFQQKRQAATKVLQDKYSQREQTLQRTRDFKREIRENLRMELEEATQRAVEAELERLAELRRQEREREFQEMMYMKYEDDYMQWLVGEEARLEAERLRLEEAARRKAEARAQYETRLARRGGRRQQQAPGRGTPGRNKSPTSSTRSRSPSPVARGKQPS</sequence>
<dbReference type="SMART" id="SM00369">
    <property type="entry name" value="LRR_TYP"/>
    <property type="match status" value="11"/>
</dbReference>
<evidence type="ECO:0000256" key="6">
    <source>
        <dbReference type="ARBA" id="ARBA00022763"/>
    </source>
</evidence>
<comment type="similarity">
    <text evidence="2">Belongs to the Tonsoku family.</text>
</comment>
<dbReference type="CDD" id="cd00201">
    <property type="entry name" value="WW"/>
    <property type="match status" value="2"/>
</dbReference>
<dbReference type="InterPro" id="IPR001611">
    <property type="entry name" value="Leu-rich_rpt"/>
</dbReference>
<keyword evidence="5" id="KW-0677">Repeat</keyword>
<dbReference type="GO" id="GO:0006325">
    <property type="term" value="P:chromatin organization"/>
    <property type="evidence" value="ECO:0007669"/>
    <property type="project" value="UniProtKB-KW"/>
</dbReference>
<evidence type="ECO:0000256" key="8">
    <source>
        <dbReference type="ARBA" id="ARBA00023204"/>
    </source>
</evidence>
<dbReference type="OrthoDB" id="676979at2759"/>
<feature type="region of interest" description="Disordered" evidence="9">
    <location>
        <begin position="1166"/>
        <end position="1215"/>
    </location>
</feature>
<dbReference type="PROSITE" id="PS50020">
    <property type="entry name" value="WW_DOMAIN_2"/>
    <property type="match status" value="2"/>
</dbReference>
<dbReference type="InterPro" id="IPR011990">
    <property type="entry name" value="TPR-like_helical_dom_sf"/>
</dbReference>
<dbReference type="InterPro" id="IPR050216">
    <property type="entry name" value="LRR_domain-containing"/>
</dbReference>
<keyword evidence="4" id="KW-0433">Leucine-rich repeat</keyword>
<dbReference type="SUPFAM" id="SSF48452">
    <property type="entry name" value="TPR-like"/>
    <property type="match status" value="1"/>
</dbReference>
<dbReference type="Pfam" id="PF00560">
    <property type="entry name" value="LRR_1"/>
    <property type="match status" value="2"/>
</dbReference>
<dbReference type="PROSITE" id="PS51450">
    <property type="entry name" value="LRR"/>
    <property type="match status" value="3"/>
</dbReference>